<sequence length="120" mass="14279">MENTSEPKKRKADSTKYKRKIIKKSRVEGTPYTNYRNKQIPLKVVRLPCSCKQKCFDKFTEEERLQIFNRFYSFQTKDEQYLFLQAVDFIHSKQKMSNTFSCRQYSSLQHKAAACSSGRK</sequence>
<reference evidence="1 2" key="1">
    <citation type="journal article" date="2024" name="BMC Genomics">
        <title>De novo assembly and annotation of Popillia japonica's genome with initial clues to its potential as an invasive pest.</title>
        <authorList>
            <person name="Cucini C."/>
            <person name="Boschi S."/>
            <person name="Funari R."/>
            <person name="Cardaioli E."/>
            <person name="Iannotti N."/>
            <person name="Marturano G."/>
            <person name="Paoli F."/>
            <person name="Bruttini M."/>
            <person name="Carapelli A."/>
            <person name="Frati F."/>
            <person name="Nardi F."/>
        </authorList>
    </citation>
    <scope>NUCLEOTIDE SEQUENCE [LARGE SCALE GENOMIC DNA]</scope>
    <source>
        <strain evidence="1">DMR45628</strain>
    </source>
</reference>
<protein>
    <submittedName>
        <fullName evidence="1">Uncharacterized protein</fullName>
    </submittedName>
</protein>
<gene>
    <name evidence="1" type="ORF">QE152_g2006</name>
</gene>
<comment type="caution">
    <text evidence="1">The sequence shown here is derived from an EMBL/GenBank/DDBJ whole genome shotgun (WGS) entry which is preliminary data.</text>
</comment>
<evidence type="ECO:0000313" key="1">
    <source>
        <dbReference type="EMBL" id="KAK9753497.1"/>
    </source>
</evidence>
<dbReference type="Proteomes" id="UP001458880">
    <property type="component" value="Unassembled WGS sequence"/>
</dbReference>
<dbReference type="AlphaFoldDB" id="A0AAW1N6W3"/>
<organism evidence="1 2">
    <name type="scientific">Popillia japonica</name>
    <name type="common">Japanese beetle</name>
    <dbReference type="NCBI Taxonomy" id="7064"/>
    <lineage>
        <taxon>Eukaryota</taxon>
        <taxon>Metazoa</taxon>
        <taxon>Ecdysozoa</taxon>
        <taxon>Arthropoda</taxon>
        <taxon>Hexapoda</taxon>
        <taxon>Insecta</taxon>
        <taxon>Pterygota</taxon>
        <taxon>Neoptera</taxon>
        <taxon>Endopterygota</taxon>
        <taxon>Coleoptera</taxon>
        <taxon>Polyphaga</taxon>
        <taxon>Scarabaeiformia</taxon>
        <taxon>Scarabaeidae</taxon>
        <taxon>Rutelinae</taxon>
        <taxon>Popillia</taxon>
    </lineage>
</organism>
<evidence type="ECO:0000313" key="2">
    <source>
        <dbReference type="Proteomes" id="UP001458880"/>
    </source>
</evidence>
<keyword evidence="2" id="KW-1185">Reference proteome</keyword>
<name>A0AAW1N6W3_POPJA</name>
<accession>A0AAW1N6W3</accession>
<proteinExistence type="predicted"/>
<dbReference type="EMBL" id="JASPKY010000013">
    <property type="protein sequence ID" value="KAK9753497.1"/>
    <property type="molecule type" value="Genomic_DNA"/>
</dbReference>